<feature type="domain" description="Smf/DprA SLOG" evidence="2">
    <location>
        <begin position="75"/>
        <end position="283"/>
    </location>
</feature>
<dbReference type="Pfam" id="PF02481">
    <property type="entry name" value="DNA_processg_A"/>
    <property type="match status" value="1"/>
</dbReference>
<dbReference type="Proteomes" id="UP000637757">
    <property type="component" value="Unassembled WGS sequence"/>
</dbReference>
<evidence type="ECO:0000259" key="2">
    <source>
        <dbReference type="Pfam" id="PF02481"/>
    </source>
</evidence>
<protein>
    <submittedName>
        <fullName evidence="3">DNA-protecting protein DprA</fullName>
    </submittedName>
</protein>
<dbReference type="AlphaFoldDB" id="A0A931FCK5"/>
<accession>A0A931FCK5</accession>
<proteinExistence type="inferred from homology"/>
<gene>
    <name evidence="3" type="primary">dprA</name>
    <name evidence="3" type="ORF">IC227_05215</name>
</gene>
<dbReference type="InterPro" id="IPR003488">
    <property type="entry name" value="DprA"/>
</dbReference>
<keyword evidence="4" id="KW-1185">Reference proteome</keyword>
<evidence type="ECO:0000256" key="1">
    <source>
        <dbReference type="ARBA" id="ARBA00006525"/>
    </source>
</evidence>
<evidence type="ECO:0000313" key="3">
    <source>
        <dbReference type="EMBL" id="MBF8807856.1"/>
    </source>
</evidence>
<dbReference type="InterPro" id="IPR057666">
    <property type="entry name" value="DrpA_SLOG"/>
</dbReference>
<dbReference type="SUPFAM" id="SSF102405">
    <property type="entry name" value="MCP/YpsA-like"/>
    <property type="match status" value="1"/>
</dbReference>
<sequence length="285" mass="31795">MNKIESFLLKLAYVKGISSQGKWAVVQTLLQMKREEFFCNEIMDIAKIHRYREKFQRSWQQINQNWPDIKKSSSFITCIDSRYPPQLLHLAFPPIVLFYSGDLSLLEKKMISVVGGIDTSVLAKKVVHHLLFPVIEADYIIVSGCAKGIDTYAHQAALKYSGKTVAVIGTGIQNVYPKENQGLQEEIGKKHLLLSEYPPNEGPKPYQFPMRNRIIAALSQGTCVIEAKKKSGSLITAHQALEIGCTVFSVPGNILTEHSIGSHQLIQDGAVCVISGQDLLLELKE</sequence>
<dbReference type="PANTHER" id="PTHR43022">
    <property type="entry name" value="PROTEIN SMF"/>
    <property type="match status" value="1"/>
</dbReference>
<evidence type="ECO:0000313" key="4">
    <source>
        <dbReference type="Proteomes" id="UP000637757"/>
    </source>
</evidence>
<name>A0A931FCK5_9ENTE</name>
<reference evidence="3" key="1">
    <citation type="submission" date="2020-09" db="EMBL/GenBank/DDBJ databases">
        <title>Genomic insights into the novelty and pathogenicity of a unique biofilm-forming Enterococcus sp. bacteria (Enterococcus lacertideformus) identified in reptiles.</title>
        <authorList>
            <person name="Agius J.E."/>
            <person name="Phalen D.N."/>
            <person name="Rose K."/>
            <person name="Eden J.-S."/>
        </authorList>
    </citation>
    <scope>NUCLEOTIDE SEQUENCE</scope>
    <source>
        <strain evidence="3">PHRS 0518</strain>
    </source>
</reference>
<dbReference type="Gene3D" id="3.40.50.450">
    <property type="match status" value="1"/>
</dbReference>
<dbReference type="GO" id="GO:0009294">
    <property type="term" value="P:DNA-mediated transformation"/>
    <property type="evidence" value="ECO:0007669"/>
    <property type="project" value="InterPro"/>
</dbReference>
<comment type="caution">
    <text evidence="3">The sequence shown here is derived from an EMBL/GenBank/DDBJ whole genome shotgun (WGS) entry which is preliminary data.</text>
</comment>
<dbReference type="NCBIfam" id="TIGR00732">
    <property type="entry name" value="dprA"/>
    <property type="match status" value="1"/>
</dbReference>
<comment type="similarity">
    <text evidence="1">Belongs to the DprA/Smf family.</text>
</comment>
<organism evidence="3 4">
    <name type="scientific">Enterococcus lacertideformus</name>
    <dbReference type="NCBI Taxonomy" id="2771493"/>
    <lineage>
        <taxon>Bacteria</taxon>
        <taxon>Bacillati</taxon>
        <taxon>Bacillota</taxon>
        <taxon>Bacilli</taxon>
        <taxon>Lactobacillales</taxon>
        <taxon>Enterococcaceae</taxon>
        <taxon>Enterococcus</taxon>
    </lineage>
</organism>
<dbReference type="EMBL" id="JADAKE010000014">
    <property type="protein sequence ID" value="MBF8807856.1"/>
    <property type="molecule type" value="Genomic_DNA"/>
</dbReference>
<dbReference type="PANTHER" id="PTHR43022:SF1">
    <property type="entry name" value="PROTEIN SMF"/>
    <property type="match status" value="1"/>
</dbReference>